<keyword evidence="3" id="KW-1185">Reference proteome</keyword>
<proteinExistence type="predicted"/>
<dbReference type="RefSeq" id="WP_168053874.1">
    <property type="nucleotide sequence ID" value="NZ_JAATJR010000007.1"/>
</dbReference>
<dbReference type="Proteomes" id="UP000765160">
    <property type="component" value="Unassembled WGS sequence"/>
</dbReference>
<dbReference type="Gene3D" id="3.40.50.10330">
    <property type="entry name" value="Probable inorganic polyphosphate/atp-NAD kinase, domain 1"/>
    <property type="match status" value="1"/>
</dbReference>
<dbReference type="PROSITE" id="PS50146">
    <property type="entry name" value="DAGK"/>
    <property type="match status" value="1"/>
</dbReference>
<sequence length="297" mass="30984">MKLLLLHNETAGAGDVSAERLQSAFRAAGFEVAYRARTAGGLARTDLRDADVLVIAGGDGTVAGALRDHRADVARFAIVPLGTANNIATSLGIGGSVEAIAAGLRDARAQPVDIGVLRRAQGAAEFVEGVGAGPIAAAMHAADRDDAPGETSRQRCLRLIPDYIARARPQDWEVRVDGAPLPDGLLLVEVMNGPLVGPGLQPAALAEPGDGLLDVAFLRPEGRDALLQAVARGDAEGGMPRPLPLEHLRGREVTLRLRDTTLRIDDAFEPLHGPQDITLSLAPPPIHILVPPHAKGG</sequence>
<dbReference type="InterPro" id="IPR016064">
    <property type="entry name" value="NAD/diacylglycerol_kinase_sf"/>
</dbReference>
<dbReference type="SMART" id="SM00046">
    <property type="entry name" value="DAGKc"/>
    <property type="match status" value="1"/>
</dbReference>
<reference evidence="2 3" key="1">
    <citation type="submission" date="2020-03" db="EMBL/GenBank/DDBJ databases">
        <title>Roseomonas selenitidurans sp. nov. isolated from soil.</title>
        <authorList>
            <person name="Liu H."/>
        </authorList>
    </citation>
    <scope>NUCLEOTIDE SEQUENCE [LARGE SCALE GENOMIC DNA]</scope>
    <source>
        <strain evidence="2 3">JCM 15073</strain>
    </source>
</reference>
<accession>A0ABX1F6J8</accession>
<feature type="domain" description="DAGKc" evidence="1">
    <location>
        <begin position="1"/>
        <end position="121"/>
    </location>
</feature>
<evidence type="ECO:0000313" key="3">
    <source>
        <dbReference type="Proteomes" id="UP000765160"/>
    </source>
</evidence>
<dbReference type="EMBL" id="JAAVTX010000007">
    <property type="protein sequence ID" value="NKE47998.1"/>
    <property type="molecule type" value="Genomic_DNA"/>
</dbReference>
<dbReference type="InterPro" id="IPR017438">
    <property type="entry name" value="ATP-NAD_kinase_N"/>
</dbReference>
<dbReference type="Gene3D" id="2.60.200.40">
    <property type="match status" value="1"/>
</dbReference>
<dbReference type="InterPro" id="IPR045540">
    <property type="entry name" value="YegS/DAGK_C"/>
</dbReference>
<dbReference type="SUPFAM" id="SSF111331">
    <property type="entry name" value="NAD kinase/diacylglycerol kinase-like"/>
    <property type="match status" value="1"/>
</dbReference>
<evidence type="ECO:0000313" key="2">
    <source>
        <dbReference type="EMBL" id="NKE47998.1"/>
    </source>
</evidence>
<organism evidence="2 3">
    <name type="scientific">Falsiroseomonas frigidaquae</name>
    <dbReference type="NCBI Taxonomy" id="487318"/>
    <lineage>
        <taxon>Bacteria</taxon>
        <taxon>Pseudomonadati</taxon>
        <taxon>Pseudomonadota</taxon>
        <taxon>Alphaproteobacteria</taxon>
        <taxon>Acetobacterales</taxon>
        <taxon>Roseomonadaceae</taxon>
        <taxon>Falsiroseomonas</taxon>
    </lineage>
</organism>
<dbReference type="Pfam" id="PF00781">
    <property type="entry name" value="DAGK_cat"/>
    <property type="match status" value="1"/>
</dbReference>
<name>A0ABX1F6J8_9PROT</name>
<gene>
    <name evidence="2" type="ORF">HB662_24690</name>
</gene>
<dbReference type="Pfam" id="PF19279">
    <property type="entry name" value="YegS_C"/>
    <property type="match status" value="1"/>
</dbReference>
<evidence type="ECO:0000259" key="1">
    <source>
        <dbReference type="PROSITE" id="PS50146"/>
    </source>
</evidence>
<comment type="caution">
    <text evidence="2">The sequence shown here is derived from an EMBL/GenBank/DDBJ whole genome shotgun (WGS) entry which is preliminary data.</text>
</comment>
<protein>
    <recommendedName>
        <fullName evidence="1">DAGKc domain-containing protein</fullName>
    </recommendedName>
</protein>
<dbReference type="InterPro" id="IPR001206">
    <property type="entry name" value="Diacylglycerol_kinase_cat_dom"/>
</dbReference>